<keyword evidence="8" id="KW-0067">ATP-binding</keyword>
<dbReference type="FunFam" id="1.10.287.130:FF:000001">
    <property type="entry name" value="Two-component sensor histidine kinase"/>
    <property type="match status" value="1"/>
</dbReference>
<dbReference type="InterPro" id="IPR036890">
    <property type="entry name" value="HATPase_C_sf"/>
</dbReference>
<evidence type="ECO:0000256" key="3">
    <source>
        <dbReference type="ARBA" id="ARBA00012438"/>
    </source>
</evidence>
<dbReference type="SMART" id="SM00387">
    <property type="entry name" value="HATPase_c"/>
    <property type="match status" value="1"/>
</dbReference>
<dbReference type="PANTHER" id="PTHR42878">
    <property type="entry name" value="TWO-COMPONENT HISTIDINE KINASE"/>
    <property type="match status" value="1"/>
</dbReference>
<evidence type="ECO:0000256" key="2">
    <source>
        <dbReference type="ARBA" id="ARBA00004370"/>
    </source>
</evidence>
<keyword evidence="7 15" id="KW-0418">Kinase</keyword>
<evidence type="ECO:0000256" key="4">
    <source>
        <dbReference type="ARBA" id="ARBA00022553"/>
    </source>
</evidence>
<dbReference type="InterPro" id="IPR003594">
    <property type="entry name" value="HATPase_dom"/>
</dbReference>
<dbReference type="CDD" id="cd00075">
    <property type="entry name" value="HATPase"/>
    <property type="match status" value="1"/>
</dbReference>
<evidence type="ECO:0000259" key="13">
    <source>
        <dbReference type="PROSITE" id="PS50109"/>
    </source>
</evidence>
<proteinExistence type="predicted"/>
<keyword evidence="11" id="KW-0175">Coiled coil</keyword>
<dbReference type="GO" id="GO:0016020">
    <property type="term" value="C:membrane"/>
    <property type="evidence" value="ECO:0007669"/>
    <property type="project" value="UniProtKB-SubCell"/>
</dbReference>
<keyword evidence="12" id="KW-0812">Transmembrane</keyword>
<reference evidence="15" key="2">
    <citation type="submission" date="2011-01" db="EMBL/GenBank/DDBJ databases">
        <title>The Non-contiguous Finished genome of Clostridium papyrosolvens.</title>
        <authorList>
            <person name="Lucas S."/>
            <person name="Copeland A."/>
            <person name="Lapidus A."/>
            <person name="Cheng J.-F."/>
            <person name="Goodwin L."/>
            <person name="Pitluck S."/>
            <person name="Misra M."/>
            <person name="Chertkov O."/>
            <person name="Detter J.C."/>
            <person name="Han C."/>
            <person name="Tapia R."/>
            <person name="Land M."/>
            <person name="Hauser L."/>
            <person name="Kyrpides N."/>
            <person name="Ivanova N."/>
            <person name="Pagani I."/>
            <person name="Mouttaki H."/>
            <person name="He Z."/>
            <person name="Zhou J."/>
            <person name="Hemme C.L."/>
            <person name="Woyke T."/>
        </authorList>
    </citation>
    <scope>NUCLEOTIDE SEQUENCE [LARGE SCALE GENOMIC DNA]</scope>
    <source>
        <strain evidence="15">DSM 2782</strain>
    </source>
</reference>
<gene>
    <name evidence="15" type="ORF">Cpap_2764</name>
</gene>
<dbReference type="GO" id="GO:0030295">
    <property type="term" value="F:protein kinase activator activity"/>
    <property type="evidence" value="ECO:0007669"/>
    <property type="project" value="TreeGrafter"/>
</dbReference>
<dbReference type="STRING" id="588581.Cpap_2764"/>
<sequence>MEESQRDKKKYRLHLRTHIAFSSIITLCLACIVSCGIILLGTRLLYQGPLTIFLLIVLCLLVCTLSMVIGGSLLFFVTGHLSKPIEALSKTVNMIAKGDFSARVERKEQRNDKFEYANELDELEANVNKMAMELNGMDYMRKDFMSNVSHEVKTPVAAITGFSEILMDGKLDKQEQEEYLQLINNESRRLSVLCENMLQMSRLDYQEIVAKKNKVRIDEQIRKCIILLTQKWYEMDISFDLEMDAVTVESDASLLMQLWTNLIDNAIKYSDMKPYIKIRVKKEDGQLLVRIEDDGIGIPKEKLPKIYDKFYQCDESHKKHGNGLGLSIVKRILELLHGTISYESEEDEGTVVFVTIPIDLKS</sequence>
<keyword evidence="6" id="KW-0547">Nucleotide-binding</keyword>
<dbReference type="Pfam" id="PF00512">
    <property type="entry name" value="HisKA"/>
    <property type="match status" value="1"/>
</dbReference>
<feature type="transmembrane region" description="Helical" evidence="12">
    <location>
        <begin position="52"/>
        <end position="77"/>
    </location>
</feature>
<evidence type="ECO:0000256" key="10">
    <source>
        <dbReference type="ARBA" id="ARBA00023136"/>
    </source>
</evidence>
<evidence type="ECO:0000256" key="9">
    <source>
        <dbReference type="ARBA" id="ARBA00023012"/>
    </source>
</evidence>
<dbReference type="Gene3D" id="1.10.287.130">
    <property type="match status" value="1"/>
</dbReference>
<reference evidence="15" key="1">
    <citation type="submission" date="2009-07" db="EMBL/GenBank/DDBJ databases">
        <authorList>
            <consortium name="US DOE Joint Genome Institute (JGI-PGF)"/>
            <person name="Lucas S."/>
            <person name="Copeland A."/>
            <person name="Lapidus A."/>
            <person name="Glavina del Rio T."/>
            <person name="Tice H."/>
            <person name="Bruce D."/>
            <person name="Goodwin L."/>
            <person name="Pitluck S."/>
            <person name="Larimer F."/>
            <person name="Land M.L."/>
            <person name="Mouttaki H."/>
            <person name="He Z."/>
            <person name="Zhou J."/>
            <person name="Hemme C.L."/>
        </authorList>
    </citation>
    <scope>NUCLEOTIDE SEQUENCE [LARGE SCALE GENOMIC DNA]</scope>
    <source>
        <strain evidence="15">DSM 2782</strain>
    </source>
</reference>
<dbReference type="AlphaFoldDB" id="F1TBQ6"/>
<protein>
    <recommendedName>
        <fullName evidence="3">histidine kinase</fullName>
        <ecNumber evidence="3">2.7.13.3</ecNumber>
    </recommendedName>
</protein>
<dbReference type="eggNOG" id="COG2205">
    <property type="taxonomic scope" value="Bacteria"/>
</dbReference>
<dbReference type="InterPro" id="IPR036097">
    <property type="entry name" value="HisK_dim/P_sf"/>
</dbReference>
<dbReference type="SUPFAM" id="SSF47384">
    <property type="entry name" value="Homodimeric domain of signal transducing histidine kinase"/>
    <property type="match status" value="1"/>
</dbReference>
<keyword evidence="5" id="KW-0808">Transferase</keyword>
<keyword evidence="9" id="KW-0902">Two-component regulatory system</keyword>
<dbReference type="FunFam" id="3.30.565.10:FF:000006">
    <property type="entry name" value="Sensor histidine kinase WalK"/>
    <property type="match status" value="1"/>
</dbReference>
<keyword evidence="12" id="KW-1133">Transmembrane helix</keyword>
<dbReference type="PANTHER" id="PTHR42878:SF7">
    <property type="entry name" value="SENSOR HISTIDINE KINASE GLRK"/>
    <property type="match status" value="1"/>
</dbReference>
<comment type="catalytic activity">
    <reaction evidence="1">
        <text>ATP + protein L-histidine = ADP + protein N-phospho-L-histidine.</text>
        <dbReference type="EC" id="2.7.13.3"/>
    </reaction>
</comment>
<evidence type="ECO:0000256" key="1">
    <source>
        <dbReference type="ARBA" id="ARBA00000085"/>
    </source>
</evidence>
<dbReference type="EC" id="2.7.13.3" evidence="3"/>
<dbReference type="PROSITE" id="PS50885">
    <property type="entry name" value="HAMP"/>
    <property type="match status" value="1"/>
</dbReference>
<dbReference type="GO" id="GO:0000156">
    <property type="term" value="F:phosphorelay response regulator activity"/>
    <property type="evidence" value="ECO:0007669"/>
    <property type="project" value="TreeGrafter"/>
</dbReference>
<feature type="domain" description="HAMP" evidence="14">
    <location>
        <begin position="79"/>
        <end position="139"/>
    </location>
</feature>
<dbReference type="InterPro" id="IPR050351">
    <property type="entry name" value="BphY/WalK/GraS-like"/>
</dbReference>
<evidence type="ECO:0000313" key="16">
    <source>
        <dbReference type="Proteomes" id="UP000003860"/>
    </source>
</evidence>
<dbReference type="Gene3D" id="3.30.565.10">
    <property type="entry name" value="Histidine kinase-like ATPase, C-terminal domain"/>
    <property type="match status" value="1"/>
</dbReference>
<dbReference type="GO" id="GO:0007234">
    <property type="term" value="P:osmosensory signaling via phosphorelay pathway"/>
    <property type="evidence" value="ECO:0007669"/>
    <property type="project" value="TreeGrafter"/>
</dbReference>
<dbReference type="PROSITE" id="PS50109">
    <property type="entry name" value="HIS_KIN"/>
    <property type="match status" value="1"/>
</dbReference>
<keyword evidence="16" id="KW-1185">Reference proteome</keyword>
<accession>F1TBQ6</accession>
<dbReference type="InterPro" id="IPR005467">
    <property type="entry name" value="His_kinase_dom"/>
</dbReference>
<feature type="domain" description="Histidine kinase" evidence="13">
    <location>
        <begin position="147"/>
        <end position="360"/>
    </location>
</feature>
<dbReference type="GO" id="GO:0005524">
    <property type="term" value="F:ATP binding"/>
    <property type="evidence" value="ECO:0007669"/>
    <property type="project" value="UniProtKB-KW"/>
</dbReference>
<feature type="coiled-coil region" evidence="11">
    <location>
        <begin position="106"/>
        <end position="133"/>
    </location>
</feature>
<dbReference type="CDD" id="cd00082">
    <property type="entry name" value="HisKA"/>
    <property type="match status" value="1"/>
</dbReference>
<dbReference type="Pfam" id="PF02518">
    <property type="entry name" value="HATPase_c"/>
    <property type="match status" value="1"/>
</dbReference>
<evidence type="ECO:0000259" key="14">
    <source>
        <dbReference type="PROSITE" id="PS50885"/>
    </source>
</evidence>
<dbReference type="PRINTS" id="PR00344">
    <property type="entry name" value="BCTRLSENSOR"/>
</dbReference>
<name>F1TBQ6_9FIRM</name>
<dbReference type="SMART" id="SM00304">
    <property type="entry name" value="HAMP"/>
    <property type="match status" value="1"/>
</dbReference>
<dbReference type="SUPFAM" id="SSF55874">
    <property type="entry name" value="ATPase domain of HSP90 chaperone/DNA topoisomerase II/histidine kinase"/>
    <property type="match status" value="1"/>
</dbReference>
<dbReference type="SMART" id="SM00388">
    <property type="entry name" value="HisKA"/>
    <property type="match status" value="1"/>
</dbReference>
<dbReference type="Pfam" id="PF00672">
    <property type="entry name" value="HAMP"/>
    <property type="match status" value="1"/>
</dbReference>
<keyword evidence="4" id="KW-0597">Phosphoprotein</keyword>
<dbReference type="Proteomes" id="UP000003860">
    <property type="component" value="Unassembled WGS sequence"/>
</dbReference>
<evidence type="ECO:0000256" key="11">
    <source>
        <dbReference type="SAM" id="Coils"/>
    </source>
</evidence>
<evidence type="ECO:0000256" key="6">
    <source>
        <dbReference type="ARBA" id="ARBA00022741"/>
    </source>
</evidence>
<organism evidence="15 16">
    <name type="scientific">Ruminiclostridium papyrosolvens DSM 2782</name>
    <dbReference type="NCBI Taxonomy" id="588581"/>
    <lineage>
        <taxon>Bacteria</taxon>
        <taxon>Bacillati</taxon>
        <taxon>Bacillota</taxon>
        <taxon>Clostridia</taxon>
        <taxon>Eubacteriales</taxon>
        <taxon>Oscillospiraceae</taxon>
        <taxon>Ruminiclostridium</taxon>
    </lineage>
</organism>
<evidence type="ECO:0000256" key="12">
    <source>
        <dbReference type="SAM" id="Phobius"/>
    </source>
</evidence>
<dbReference type="GO" id="GO:0000155">
    <property type="term" value="F:phosphorelay sensor kinase activity"/>
    <property type="evidence" value="ECO:0007669"/>
    <property type="project" value="InterPro"/>
</dbReference>
<feature type="transmembrane region" description="Helical" evidence="12">
    <location>
        <begin position="21"/>
        <end position="46"/>
    </location>
</feature>
<dbReference type="InterPro" id="IPR004358">
    <property type="entry name" value="Sig_transdc_His_kin-like_C"/>
</dbReference>
<comment type="caution">
    <text evidence="15">The sequence shown here is derived from an EMBL/GenBank/DDBJ whole genome shotgun (WGS) entry which is preliminary data.</text>
</comment>
<evidence type="ECO:0000256" key="8">
    <source>
        <dbReference type="ARBA" id="ARBA00022840"/>
    </source>
</evidence>
<dbReference type="CDD" id="cd06225">
    <property type="entry name" value="HAMP"/>
    <property type="match status" value="1"/>
</dbReference>
<dbReference type="InterPro" id="IPR003660">
    <property type="entry name" value="HAMP_dom"/>
</dbReference>
<dbReference type="EMBL" id="ACXX02000005">
    <property type="protein sequence ID" value="EGD48077.1"/>
    <property type="molecule type" value="Genomic_DNA"/>
</dbReference>
<dbReference type="InterPro" id="IPR003661">
    <property type="entry name" value="HisK_dim/P_dom"/>
</dbReference>
<evidence type="ECO:0000256" key="5">
    <source>
        <dbReference type="ARBA" id="ARBA00022679"/>
    </source>
</evidence>
<evidence type="ECO:0000313" key="15">
    <source>
        <dbReference type="EMBL" id="EGD48077.1"/>
    </source>
</evidence>
<dbReference type="Gene3D" id="6.10.340.10">
    <property type="match status" value="1"/>
</dbReference>
<comment type="subcellular location">
    <subcellularLocation>
        <location evidence="2">Membrane</location>
    </subcellularLocation>
</comment>
<keyword evidence="10 12" id="KW-0472">Membrane</keyword>
<evidence type="ECO:0000256" key="7">
    <source>
        <dbReference type="ARBA" id="ARBA00022777"/>
    </source>
</evidence>